<gene>
    <name evidence="2" type="ORF">rCG_46417</name>
</gene>
<proteinExistence type="predicted"/>
<reference evidence="2 3" key="1">
    <citation type="submission" date="2005-09" db="EMBL/GenBank/DDBJ databases">
        <authorList>
            <person name="Mural R.J."/>
            <person name="Li P.W."/>
            <person name="Adams M.D."/>
            <person name="Amanatides P.G."/>
            <person name="Baden-Tillson H."/>
            <person name="Barnstead M."/>
            <person name="Chin S.H."/>
            <person name="Dew I."/>
            <person name="Evans C.A."/>
            <person name="Ferriera S."/>
            <person name="Flanigan M."/>
            <person name="Fosler C."/>
            <person name="Glodek A."/>
            <person name="Gu Z."/>
            <person name="Holt R.A."/>
            <person name="Jennings D."/>
            <person name="Kraft C.L."/>
            <person name="Lu F."/>
            <person name="Nguyen T."/>
            <person name="Nusskern D.R."/>
            <person name="Pfannkoch C.M."/>
            <person name="Sitter C."/>
            <person name="Sutton G.G."/>
            <person name="Venter J.C."/>
            <person name="Wang Z."/>
            <person name="Woodage T."/>
            <person name="Zheng X.H."/>
            <person name="Zhong F."/>
        </authorList>
    </citation>
    <scope>NUCLEOTIDE SEQUENCE [LARGE SCALE GENOMIC DNA]</scope>
    <source>
        <strain>BN</strain>
        <strain evidence="3">Sprague-Dawley</strain>
    </source>
</reference>
<dbReference type="Proteomes" id="UP000234681">
    <property type="component" value="Chromosome 13"/>
</dbReference>
<keyword evidence="1" id="KW-0812">Transmembrane</keyword>
<evidence type="ECO:0000313" key="2">
    <source>
        <dbReference type="EMBL" id="EDM09276.1"/>
    </source>
</evidence>
<dbReference type="AlphaFoldDB" id="A6IDM2"/>
<accession>A6IDM2</accession>
<sequence>MRTLCIFSQPNTISLTGYALLASSVCQLIDAWVLSPCWLLWILLLLCVCLYYRVCMYVSSVPTGGEVLDHLVTLWLDFEDMLKCFPEFLQWI</sequence>
<protein>
    <submittedName>
        <fullName evidence="2">RCG46417</fullName>
    </submittedName>
</protein>
<feature type="transmembrane region" description="Helical" evidence="1">
    <location>
        <begin position="38"/>
        <end position="54"/>
    </location>
</feature>
<keyword evidence="1" id="KW-1133">Transmembrane helix</keyword>
<evidence type="ECO:0000313" key="3">
    <source>
        <dbReference type="Proteomes" id="UP000234681"/>
    </source>
</evidence>
<feature type="transmembrane region" description="Helical" evidence="1">
    <location>
        <begin position="12"/>
        <end position="32"/>
    </location>
</feature>
<organism evidence="2 3">
    <name type="scientific">Rattus norvegicus</name>
    <name type="common">Rat</name>
    <dbReference type="NCBI Taxonomy" id="10116"/>
    <lineage>
        <taxon>Eukaryota</taxon>
        <taxon>Metazoa</taxon>
        <taxon>Chordata</taxon>
        <taxon>Craniata</taxon>
        <taxon>Vertebrata</taxon>
        <taxon>Euteleostomi</taxon>
        <taxon>Mammalia</taxon>
        <taxon>Eutheria</taxon>
        <taxon>Euarchontoglires</taxon>
        <taxon>Glires</taxon>
        <taxon>Rodentia</taxon>
        <taxon>Myomorpha</taxon>
        <taxon>Muroidea</taxon>
        <taxon>Muridae</taxon>
        <taxon>Murinae</taxon>
        <taxon>Rattus</taxon>
    </lineage>
</organism>
<evidence type="ECO:0000256" key="1">
    <source>
        <dbReference type="SAM" id="Phobius"/>
    </source>
</evidence>
<name>A6IDM2_RAT</name>
<keyword evidence="1" id="KW-0472">Membrane</keyword>
<dbReference type="EMBL" id="CH473958">
    <property type="protein sequence ID" value="EDM09276.1"/>
    <property type="molecule type" value="Genomic_DNA"/>
</dbReference>